<name>A0A1F6NX02_9BACT</name>
<dbReference type="PROSITE" id="PS51459">
    <property type="entry name" value="FIDO"/>
    <property type="match status" value="1"/>
</dbReference>
<dbReference type="PANTHER" id="PTHR13504">
    <property type="entry name" value="FIDO DOMAIN-CONTAINING PROTEIN DDB_G0283145"/>
    <property type="match status" value="1"/>
</dbReference>
<dbReference type="Proteomes" id="UP000177907">
    <property type="component" value="Unassembled WGS sequence"/>
</dbReference>
<dbReference type="GO" id="GO:0005524">
    <property type="term" value="F:ATP binding"/>
    <property type="evidence" value="ECO:0007669"/>
    <property type="project" value="UniProtKB-KW"/>
</dbReference>
<dbReference type="Gene3D" id="1.10.3290.10">
    <property type="entry name" value="Fido-like domain"/>
    <property type="match status" value="1"/>
</dbReference>
<dbReference type="InterPro" id="IPR003812">
    <property type="entry name" value="Fido"/>
</dbReference>
<feature type="binding site" evidence="1">
    <location>
        <begin position="282"/>
        <end position="289"/>
    </location>
    <ligand>
        <name>ATP</name>
        <dbReference type="ChEBI" id="CHEBI:30616"/>
    </ligand>
</feature>
<evidence type="ECO:0000256" key="1">
    <source>
        <dbReference type="PIRSR" id="PIRSR640198-2"/>
    </source>
</evidence>
<dbReference type="STRING" id="1798704.A3J93_04265"/>
<comment type="caution">
    <text evidence="4">The sequence shown here is derived from an EMBL/GenBank/DDBJ whole genome shotgun (WGS) entry which is preliminary data.</text>
</comment>
<keyword evidence="1" id="KW-0067">ATP-binding</keyword>
<sequence length="346" mass="40287">MLTQRQNAILEYLQKNGEAPQSSILAEIATKFDAISKPTILRDLEALLIANLIIKKGKARAVVYLPKISNPLLYYYSPDVYFKKSQDQRDIKEKFNWEIFNWFENVFTSSELTRLEKINNEYQTKRTRLSPIALKKELERLTIEISWKSSRLEGNTYSLFETETLIKEAREASGHNKKEAIMILNHKVAFDYILSDPTKFKLLKPIKIRDVHSLLIKDLDVPDNWRSILVRIIGTNYQPIDNRFQIEDAVAKIVEVINKTKSPPEKALFALALIAYTQPFVDGNKRTSRIVANALLLANDWCPMSLRSLDETEYKKAMLLFYEQNSLAYLKELFIQQFEFAVKNYF</sequence>
<dbReference type="InterPro" id="IPR036597">
    <property type="entry name" value="Fido-like_dom_sf"/>
</dbReference>
<gene>
    <name evidence="4" type="ORF">A3J93_04265</name>
</gene>
<dbReference type="AlphaFoldDB" id="A0A1F6NX02"/>
<dbReference type="PANTHER" id="PTHR13504:SF38">
    <property type="entry name" value="FIDO DOMAIN-CONTAINING PROTEIN"/>
    <property type="match status" value="1"/>
</dbReference>
<evidence type="ECO:0000313" key="5">
    <source>
        <dbReference type="Proteomes" id="UP000177907"/>
    </source>
</evidence>
<reference evidence="4 5" key="1">
    <citation type="journal article" date="2016" name="Nat. Commun.">
        <title>Thousands of microbial genomes shed light on interconnected biogeochemical processes in an aquifer system.</title>
        <authorList>
            <person name="Anantharaman K."/>
            <person name="Brown C.T."/>
            <person name="Hug L.A."/>
            <person name="Sharon I."/>
            <person name="Castelle C.J."/>
            <person name="Probst A.J."/>
            <person name="Thomas B.C."/>
            <person name="Singh A."/>
            <person name="Wilkins M.J."/>
            <person name="Karaoz U."/>
            <person name="Brodie E.L."/>
            <person name="Williams K.H."/>
            <person name="Hubbard S.S."/>
            <person name="Banfield J.F."/>
        </authorList>
    </citation>
    <scope>NUCLEOTIDE SEQUENCE [LARGE SCALE GENOMIC DNA]</scope>
</reference>
<evidence type="ECO:0000259" key="3">
    <source>
        <dbReference type="PROSITE" id="PS51459"/>
    </source>
</evidence>
<evidence type="ECO:0000313" key="4">
    <source>
        <dbReference type="EMBL" id="OGH88449.1"/>
    </source>
</evidence>
<keyword evidence="1" id="KW-0547">Nucleotide-binding</keyword>
<feature type="site" description="Important for autoinhibition of adenylyltransferase activity" evidence="2">
    <location>
        <position position="153"/>
    </location>
</feature>
<dbReference type="InterPro" id="IPR040198">
    <property type="entry name" value="Fido_containing"/>
</dbReference>
<dbReference type="EMBL" id="MFQZ01000002">
    <property type="protein sequence ID" value="OGH88449.1"/>
    <property type="molecule type" value="Genomic_DNA"/>
</dbReference>
<protein>
    <recommendedName>
        <fullName evidence="3">Fido domain-containing protein</fullName>
    </recommendedName>
</protein>
<dbReference type="SUPFAM" id="SSF140931">
    <property type="entry name" value="Fic-like"/>
    <property type="match status" value="1"/>
</dbReference>
<evidence type="ECO:0000256" key="2">
    <source>
        <dbReference type="PIRSR" id="PIRSR640198-3"/>
    </source>
</evidence>
<feature type="domain" description="Fido" evidence="3">
    <location>
        <begin position="203"/>
        <end position="336"/>
    </location>
</feature>
<organism evidence="4 5">
    <name type="scientific">Candidatus Magasanikbacteria bacterium RIFOXYC2_FULL_42_28</name>
    <dbReference type="NCBI Taxonomy" id="1798704"/>
    <lineage>
        <taxon>Bacteria</taxon>
        <taxon>Candidatus Magasanikiibacteriota</taxon>
    </lineage>
</organism>
<proteinExistence type="predicted"/>
<accession>A0A1F6NX02</accession>
<dbReference type="Pfam" id="PF02661">
    <property type="entry name" value="Fic"/>
    <property type="match status" value="1"/>
</dbReference>